<accession>A0A316YRQ4</accession>
<name>A0A316YRQ4_9BASI</name>
<dbReference type="InParanoid" id="A0A316YRQ4"/>
<dbReference type="GeneID" id="37046735"/>
<keyword evidence="1" id="KW-1133">Transmembrane helix</keyword>
<dbReference type="AlphaFoldDB" id="A0A316YRQ4"/>
<keyword evidence="3" id="KW-1185">Reference proteome</keyword>
<dbReference type="EMBL" id="KZ819635">
    <property type="protein sequence ID" value="PWN91686.1"/>
    <property type="molecule type" value="Genomic_DNA"/>
</dbReference>
<dbReference type="PANTHER" id="PTHR38646">
    <property type="entry name" value="YALI0F00814P"/>
    <property type="match status" value="1"/>
</dbReference>
<feature type="transmembrane region" description="Helical" evidence="1">
    <location>
        <begin position="64"/>
        <end position="86"/>
    </location>
</feature>
<reference evidence="2" key="1">
    <citation type="journal article" date="2018" name="Mol. Biol. Evol.">
        <title>Broad Genomic Sampling Reveals a Smut Pathogenic Ancestry of the Fungal Clade Ustilaginomycotina.</title>
        <authorList>
            <person name="Kijpornyongpan T."/>
            <person name="Mondo S.J."/>
            <person name="Barry K."/>
            <person name="Sandor L."/>
            <person name="Lee J."/>
            <person name="Lipzen A."/>
            <person name="Pangilinan J."/>
            <person name="LaButti K."/>
            <person name="Hainaut M."/>
            <person name="Henrissat B."/>
            <person name="Grigoriev I.V."/>
            <person name="Spatafora J.W."/>
            <person name="Aime M.C."/>
        </authorList>
    </citation>
    <scope>NUCLEOTIDE SEQUENCE [LARGE SCALE GENOMIC DNA]</scope>
    <source>
        <strain evidence="2">MCA 4198</strain>
    </source>
</reference>
<dbReference type="Proteomes" id="UP000245768">
    <property type="component" value="Unassembled WGS sequence"/>
</dbReference>
<keyword evidence="1" id="KW-0472">Membrane</keyword>
<proteinExistence type="predicted"/>
<gene>
    <name evidence="2" type="ORF">FA10DRAFT_300277</name>
</gene>
<dbReference type="OrthoDB" id="2555434at2759"/>
<sequence length="161" mass="17420">MAAVVSTEPVVAMATTQTSEDRISHAELTDLRAVQRTFDGAYARTALAQLSYAVVILRLFDTSFYWCGLTYTILALQLVFIAIYRYNLAVSNHDKWSDTHRLGTVAGPVSPAGTPGVQLPPGPDQPVIVRPVFRTAGTVVFVATLSTLCVEIALAVLILRV</sequence>
<organism evidence="2 3">
    <name type="scientific">Acaromyces ingoldii</name>
    <dbReference type="NCBI Taxonomy" id="215250"/>
    <lineage>
        <taxon>Eukaryota</taxon>
        <taxon>Fungi</taxon>
        <taxon>Dikarya</taxon>
        <taxon>Basidiomycota</taxon>
        <taxon>Ustilaginomycotina</taxon>
        <taxon>Exobasidiomycetes</taxon>
        <taxon>Exobasidiales</taxon>
        <taxon>Cryptobasidiaceae</taxon>
        <taxon>Acaromyces</taxon>
    </lineage>
</organism>
<keyword evidence="1" id="KW-0812">Transmembrane</keyword>
<evidence type="ECO:0000256" key="1">
    <source>
        <dbReference type="SAM" id="Phobius"/>
    </source>
</evidence>
<feature type="transmembrane region" description="Helical" evidence="1">
    <location>
        <begin position="139"/>
        <end position="159"/>
    </location>
</feature>
<evidence type="ECO:0000313" key="2">
    <source>
        <dbReference type="EMBL" id="PWN91686.1"/>
    </source>
</evidence>
<dbReference type="PANTHER" id="PTHR38646:SF1">
    <property type="entry name" value="DUF202 DOMAIN-CONTAINING PROTEIN"/>
    <property type="match status" value="1"/>
</dbReference>
<evidence type="ECO:0000313" key="3">
    <source>
        <dbReference type="Proteomes" id="UP000245768"/>
    </source>
</evidence>
<evidence type="ECO:0008006" key="4">
    <source>
        <dbReference type="Google" id="ProtNLM"/>
    </source>
</evidence>
<protein>
    <recommendedName>
        <fullName evidence="4">DUF202 domain-containing protein</fullName>
    </recommendedName>
</protein>
<dbReference type="RefSeq" id="XP_025378884.1">
    <property type="nucleotide sequence ID" value="XM_025524819.1"/>
</dbReference>